<dbReference type="RefSeq" id="WP_130476937.1">
    <property type="nucleotide sequence ID" value="NZ_SFCC01000009.1"/>
</dbReference>
<proteinExistence type="predicted"/>
<keyword evidence="1" id="KW-0812">Transmembrane</keyword>
<reference evidence="2 3" key="1">
    <citation type="submission" date="2019-02" db="EMBL/GenBank/DDBJ databases">
        <title>Draft genome sequence of Amycolatopsis sp. 8-3EHSu isolated from roots of Suaeda maritima.</title>
        <authorList>
            <person name="Duangmal K."/>
            <person name="Chantavorakit T."/>
        </authorList>
    </citation>
    <scope>NUCLEOTIDE SEQUENCE [LARGE SCALE GENOMIC DNA]</scope>
    <source>
        <strain evidence="2 3">8-3EHSu</strain>
    </source>
</reference>
<comment type="caution">
    <text evidence="2">The sequence shown here is derived from an EMBL/GenBank/DDBJ whole genome shotgun (WGS) entry which is preliminary data.</text>
</comment>
<evidence type="ECO:0000256" key="1">
    <source>
        <dbReference type="SAM" id="Phobius"/>
    </source>
</evidence>
<dbReference type="Proteomes" id="UP000292003">
    <property type="component" value="Unassembled WGS sequence"/>
</dbReference>
<feature type="transmembrane region" description="Helical" evidence="1">
    <location>
        <begin position="164"/>
        <end position="183"/>
    </location>
</feature>
<sequence length="234" mass="24276">MITTYLRIPAPKTYSSIVVAWAVFAVVVFAVIGGIALFGTVPGSVWEPAAQVPRWGMAVVTAWSFWIYLPAHVAHGTTRREFLAGMSVFTVAGSGMIAALTTAGYVAERLLYQANGWDHTLTAALAPTSAGDTLLLFAGLWLTFVIWSATGAFLAAVFYRRTPLAIGAVPLGAVLLGSGEVAIGAPAGPFLGDLLTAAGLSGAAAVALCVAVVVVVFALLWLAVRDIPLRTSTN</sequence>
<evidence type="ECO:0000313" key="3">
    <source>
        <dbReference type="Proteomes" id="UP000292003"/>
    </source>
</evidence>
<accession>A0A4Q7J5W1</accession>
<feature type="transmembrane region" description="Helical" evidence="1">
    <location>
        <begin position="134"/>
        <end position="157"/>
    </location>
</feature>
<feature type="transmembrane region" description="Helical" evidence="1">
    <location>
        <begin position="203"/>
        <end position="224"/>
    </location>
</feature>
<gene>
    <name evidence="2" type="ORF">EWH70_19870</name>
</gene>
<keyword evidence="1" id="KW-0472">Membrane</keyword>
<keyword evidence="1" id="KW-1133">Transmembrane helix</keyword>
<name>A0A4Q7J5W1_9PSEU</name>
<dbReference type="AlphaFoldDB" id="A0A4Q7J5W1"/>
<organism evidence="2 3">
    <name type="scientific">Amycolatopsis suaedae</name>
    <dbReference type="NCBI Taxonomy" id="2510978"/>
    <lineage>
        <taxon>Bacteria</taxon>
        <taxon>Bacillati</taxon>
        <taxon>Actinomycetota</taxon>
        <taxon>Actinomycetes</taxon>
        <taxon>Pseudonocardiales</taxon>
        <taxon>Pseudonocardiaceae</taxon>
        <taxon>Amycolatopsis</taxon>
    </lineage>
</organism>
<feature type="transmembrane region" description="Helical" evidence="1">
    <location>
        <begin position="17"/>
        <end position="40"/>
    </location>
</feature>
<dbReference type="OrthoDB" id="3538230at2"/>
<evidence type="ECO:0000313" key="2">
    <source>
        <dbReference type="EMBL" id="RZQ62509.1"/>
    </source>
</evidence>
<keyword evidence="3" id="KW-1185">Reference proteome</keyword>
<protein>
    <submittedName>
        <fullName evidence="2">Uncharacterized protein</fullName>
    </submittedName>
</protein>
<feature type="transmembrane region" description="Helical" evidence="1">
    <location>
        <begin position="83"/>
        <end position="107"/>
    </location>
</feature>
<feature type="transmembrane region" description="Helical" evidence="1">
    <location>
        <begin position="52"/>
        <end position="71"/>
    </location>
</feature>
<dbReference type="EMBL" id="SFCC01000009">
    <property type="protein sequence ID" value="RZQ62509.1"/>
    <property type="molecule type" value="Genomic_DNA"/>
</dbReference>